<keyword evidence="8" id="KW-1185">Reference proteome</keyword>
<keyword evidence="3" id="KW-0998">Cell outer membrane</keyword>
<dbReference type="InterPro" id="IPR008969">
    <property type="entry name" value="CarboxyPept-like_regulatory"/>
</dbReference>
<accession>K2PSI1</accession>
<dbReference type="Gene3D" id="3.30.1330.60">
    <property type="entry name" value="OmpA-like domain"/>
    <property type="match status" value="1"/>
</dbReference>
<dbReference type="InterPro" id="IPR011042">
    <property type="entry name" value="6-blade_b-propeller_TolB-like"/>
</dbReference>
<dbReference type="eggNOG" id="COG2885">
    <property type="taxonomic scope" value="Bacteria"/>
</dbReference>
<dbReference type="SUPFAM" id="SSF82171">
    <property type="entry name" value="DPP6 N-terminal domain-like"/>
    <property type="match status" value="1"/>
</dbReference>
<gene>
    <name evidence="7" type="ORF">I215_12238</name>
</gene>
<dbReference type="InterPro" id="IPR006664">
    <property type="entry name" value="OMP_bac"/>
</dbReference>
<name>K2PSI1_9FLAO</name>
<dbReference type="InterPro" id="IPR011990">
    <property type="entry name" value="TPR-like_helical_dom_sf"/>
</dbReference>
<dbReference type="Pfam" id="PF07676">
    <property type="entry name" value="PD40"/>
    <property type="match status" value="2"/>
</dbReference>
<dbReference type="Gene3D" id="2.60.40.1120">
    <property type="entry name" value="Carboxypeptidase-like, regulatory domain"/>
    <property type="match status" value="1"/>
</dbReference>
<feature type="repeat" description="TPR" evidence="4">
    <location>
        <begin position="52"/>
        <end position="85"/>
    </location>
</feature>
<feature type="domain" description="OmpA-like" evidence="6">
    <location>
        <begin position="520"/>
        <end position="642"/>
    </location>
</feature>
<sequence length="642" mass="73548">MRKFLILILFIQLGLYGQNSSWKADQYFEDFHFKEAAAMYEKSIAEADAIDEITLERLGDSYFNLNDYQRAYKWYEELYHLKHGDIKESTLIKYVQSARASRKYDRADKLITEFYADNYDRLEVIATQKRHLDKIKESDSLYKIYNLDINTNKSDFAPAYHGDYLLFTSSRDTSVTKDRYYQWNNQPFLDLYIAERNKQNGELSKPKKFGANTRTNFHDATPSFSRDGKFVYFTRNYSSKKHLKANNDGVSNIEIVRGYVSGNQITNIESLAFNDSDYSCGHPAVSADGKYLYFVSDMPGGFGSSDIYVAEIFQDGMADNPVNLGPTINTAGREMFPFVTDSVLYFSSDSHYGLGGLDVFSSVMTSNTTFEVPLNMGPALNSNMDDFSMILDPKENTGYFASNRSLGKGDDDIYFFKRKEPMQYQLFSGRVLDKKTEEPIALADIVVEDILNDTVYTNAQSDQDGYYQLRLPFKRTHELTFSKPQYTSETLLAKTNDQPDKELTDNNVYLTSLESLTVKEGDLLKIDVDPIYFEYDKSDITPKAELALEKVFYVLKEFPEMRILIESHTDSRGSDDYNLSLSNARAENTKRYLIANGVDRSRIEGARGFGEKRLLNKCSNGVKCSDGDHALNRRSNFIIIQE</sequence>
<proteinExistence type="predicted"/>
<dbReference type="InterPro" id="IPR011659">
    <property type="entry name" value="WD40"/>
</dbReference>
<dbReference type="InterPro" id="IPR036737">
    <property type="entry name" value="OmpA-like_sf"/>
</dbReference>
<dbReference type="STRING" id="555500.I215_12238"/>
<dbReference type="InterPro" id="IPR006665">
    <property type="entry name" value="OmpA-like"/>
</dbReference>
<evidence type="ECO:0000313" key="7">
    <source>
        <dbReference type="EMBL" id="EKF54504.1"/>
    </source>
</evidence>
<reference evidence="7 8" key="1">
    <citation type="journal article" date="2012" name="J. Bacteriol.">
        <title>Genome Sequence of Galbibacter marinum Type Strain ck-I2-15.</title>
        <authorList>
            <person name="Lai Q."/>
            <person name="Li C."/>
            <person name="Shao Z."/>
        </authorList>
    </citation>
    <scope>NUCLEOTIDE SEQUENCE [LARGE SCALE GENOMIC DNA]</scope>
    <source>
        <strain evidence="8">ck-I2-15</strain>
    </source>
</reference>
<dbReference type="PROSITE" id="PS51123">
    <property type="entry name" value="OMPA_2"/>
    <property type="match status" value="1"/>
</dbReference>
<dbReference type="Gene3D" id="2.120.10.30">
    <property type="entry name" value="TolB, C-terminal domain"/>
    <property type="match status" value="1"/>
</dbReference>
<evidence type="ECO:0000313" key="8">
    <source>
        <dbReference type="Proteomes" id="UP000007364"/>
    </source>
</evidence>
<dbReference type="RefSeq" id="WP_008992286.1">
    <property type="nucleotide sequence ID" value="NZ_AMSG01000020.1"/>
</dbReference>
<comment type="caution">
    <text evidence="7">The sequence shown here is derived from an EMBL/GenBank/DDBJ whole genome shotgun (WGS) entry which is preliminary data.</text>
</comment>
<dbReference type="EMBL" id="AMSG01000020">
    <property type="protein sequence ID" value="EKF54504.1"/>
    <property type="molecule type" value="Genomic_DNA"/>
</dbReference>
<dbReference type="GO" id="GO:0009279">
    <property type="term" value="C:cell outer membrane"/>
    <property type="evidence" value="ECO:0007669"/>
    <property type="project" value="UniProtKB-SubCell"/>
</dbReference>
<dbReference type="Pfam" id="PF00691">
    <property type="entry name" value="OmpA"/>
    <property type="match status" value="1"/>
</dbReference>
<protein>
    <submittedName>
        <fullName evidence="7">OmpA-like outer membrane protein</fullName>
    </submittedName>
</protein>
<dbReference type="Gene3D" id="1.25.40.10">
    <property type="entry name" value="Tetratricopeptide repeat domain"/>
    <property type="match status" value="1"/>
</dbReference>
<dbReference type="PATRIC" id="fig|555500.3.peg.2517"/>
<dbReference type="PROSITE" id="PS50005">
    <property type="entry name" value="TPR"/>
    <property type="match status" value="1"/>
</dbReference>
<comment type="subcellular location">
    <subcellularLocation>
        <location evidence="1">Cell outer membrane</location>
    </subcellularLocation>
</comment>
<keyword evidence="4" id="KW-0802">TPR repeat</keyword>
<dbReference type="InterPro" id="IPR019734">
    <property type="entry name" value="TPR_rpt"/>
</dbReference>
<evidence type="ECO:0000256" key="3">
    <source>
        <dbReference type="ARBA" id="ARBA00023237"/>
    </source>
</evidence>
<dbReference type="SUPFAM" id="SSF48452">
    <property type="entry name" value="TPR-like"/>
    <property type="match status" value="1"/>
</dbReference>
<evidence type="ECO:0000259" key="6">
    <source>
        <dbReference type="PROSITE" id="PS51123"/>
    </source>
</evidence>
<evidence type="ECO:0000256" key="5">
    <source>
        <dbReference type="PROSITE-ProRule" id="PRU00473"/>
    </source>
</evidence>
<dbReference type="OrthoDB" id="9809364at2"/>
<dbReference type="Pfam" id="PF13620">
    <property type="entry name" value="CarboxypepD_reg"/>
    <property type="match status" value="1"/>
</dbReference>
<dbReference type="PANTHER" id="PTHR30329">
    <property type="entry name" value="STATOR ELEMENT OF FLAGELLAR MOTOR COMPLEX"/>
    <property type="match status" value="1"/>
</dbReference>
<keyword evidence="2 5" id="KW-0472">Membrane</keyword>
<dbReference type="SUPFAM" id="SSF103088">
    <property type="entry name" value="OmpA-like"/>
    <property type="match status" value="1"/>
</dbReference>
<dbReference type="Proteomes" id="UP000007364">
    <property type="component" value="Unassembled WGS sequence"/>
</dbReference>
<dbReference type="InterPro" id="IPR050330">
    <property type="entry name" value="Bact_OuterMem_StrucFunc"/>
</dbReference>
<evidence type="ECO:0000256" key="4">
    <source>
        <dbReference type="PROSITE-ProRule" id="PRU00339"/>
    </source>
</evidence>
<dbReference type="PRINTS" id="PR01021">
    <property type="entry name" value="OMPADOMAIN"/>
</dbReference>
<dbReference type="SUPFAM" id="SSF49464">
    <property type="entry name" value="Carboxypeptidase regulatory domain-like"/>
    <property type="match status" value="1"/>
</dbReference>
<evidence type="ECO:0000256" key="2">
    <source>
        <dbReference type="ARBA" id="ARBA00023136"/>
    </source>
</evidence>
<organism evidence="7 8">
    <name type="scientific">Galbibacter marinus</name>
    <dbReference type="NCBI Taxonomy" id="555500"/>
    <lineage>
        <taxon>Bacteria</taxon>
        <taxon>Pseudomonadati</taxon>
        <taxon>Bacteroidota</taxon>
        <taxon>Flavobacteriia</taxon>
        <taxon>Flavobacteriales</taxon>
        <taxon>Flavobacteriaceae</taxon>
        <taxon>Galbibacter</taxon>
    </lineage>
</organism>
<evidence type="ECO:0000256" key="1">
    <source>
        <dbReference type="ARBA" id="ARBA00004442"/>
    </source>
</evidence>
<dbReference type="AlphaFoldDB" id="K2PSI1"/>
<dbReference type="PANTHER" id="PTHR30329:SF21">
    <property type="entry name" value="LIPOPROTEIN YIAD-RELATED"/>
    <property type="match status" value="1"/>
</dbReference>
<dbReference type="CDD" id="cd07185">
    <property type="entry name" value="OmpA_C-like"/>
    <property type="match status" value="1"/>
</dbReference>